<dbReference type="EMBL" id="CAJNOJ010000649">
    <property type="protein sequence ID" value="CAF1503617.1"/>
    <property type="molecule type" value="Genomic_DNA"/>
</dbReference>
<keyword evidence="4" id="KW-0571">Peptide transport</keyword>
<feature type="compositionally biased region" description="Basic and acidic residues" evidence="8">
    <location>
        <begin position="275"/>
        <end position="287"/>
    </location>
</feature>
<evidence type="ECO:0000256" key="1">
    <source>
        <dbReference type="ARBA" id="ARBA00004141"/>
    </source>
</evidence>
<dbReference type="OrthoDB" id="10022987at2759"/>
<evidence type="ECO:0000313" key="12">
    <source>
        <dbReference type="Proteomes" id="UP000663828"/>
    </source>
</evidence>
<name>A0A815Z0U8_ADIRI</name>
<dbReference type="Proteomes" id="UP000663828">
    <property type="component" value="Unassembled WGS sequence"/>
</dbReference>
<keyword evidence="3 9" id="KW-0812">Transmembrane</keyword>
<evidence type="ECO:0000256" key="5">
    <source>
        <dbReference type="ARBA" id="ARBA00022927"/>
    </source>
</evidence>
<proteinExistence type="predicted"/>
<comment type="subcellular location">
    <subcellularLocation>
        <location evidence="1">Membrane</location>
        <topology evidence="1">Multi-pass membrane protein</topology>
    </subcellularLocation>
</comment>
<evidence type="ECO:0000313" key="11">
    <source>
        <dbReference type="EMBL" id="CAF1578470.1"/>
    </source>
</evidence>
<keyword evidence="6 9" id="KW-1133">Transmembrane helix</keyword>
<comment type="caution">
    <text evidence="11">The sequence shown here is derived from an EMBL/GenBank/DDBJ whole genome shotgun (WGS) entry which is preliminary data.</text>
</comment>
<evidence type="ECO:0000256" key="8">
    <source>
        <dbReference type="SAM" id="MobiDB-lite"/>
    </source>
</evidence>
<dbReference type="PANTHER" id="PTHR22601">
    <property type="entry name" value="ISP4 LIKE PROTEIN"/>
    <property type="match status" value="1"/>
</dbReference>
<protein>
    <submittedName>
        <fullName evidence="11">Uncharacterized protein</fullName>
    </submittedName>
</protein>
<accession>A0A815Z0U8</accession>
<dbReference type="GO" id="GO:0035673">
    <property type="term" value="F:oligopeptide transmembrane transporter activity"/>
    <property type="evidence" value="ECO:0007669"/>
    <property type="project" value="InterPro"/>
</dbReference>
<feature type="transmembrane region" description="Helical" evidence="9">
    <location>
        <begin position="120"/>
        <end position="137"/>
    </location>
</feature>
<evidence type="ECO:0000256" key="9">
    <source>
        <dbReference type="SAM" id="Phobius"/>
    </source>
</evidence>
<organism evidence="11 12">
    <name type="scientific">Adineta ricciae</name>
    <name type="common">Rotifer</name>
    <dbReference type="NCBI Taxonomy" id="249248"/>
    <lineage>
        <taxon>Eukaryota</taxon>
        <taxon>Metazoa</taxon>
        <taxon>Spiralia</taxon>
        <taxon>Gnathifera</taxon>
        <taxon>Rotifera</taxon>
        <taxon>Eurotatoria</taxon>
        <taxon>Bdelloidea</taxon>
        <taxon>Adinetida</taxon>
        <taxon>Adinetidae</taxon>
        <taxon>Adineta</taxon>
    </lineage>
</organism>
<feature type="transmembrane region" description="Helical" evidence="9">
    <location>
        <begin position="143"/>
        <end position="162"/>
    </location>
</feature>
<dbReference type="EMBL" id="CAJNOR010005871">
    <property type="protein sequence ID" value="CAF1578470.1"/>
    <property type="molecule type" value="Genomic_DNA"/>
</dbReference>
<reference evidence="11" key="1">
    <citation type="submission" date="2021-02" db="EMBL/GenBank/DDBJ databases">
        <authorList>
            <person name="Nowell W R."/>
        </authorList>
    </citation>
    <scope>NUCLEOTIDE SEQUENCE</scope>
</reference>
<keyword evidence="7 9" id="KW-0472">Membrane</keyword>
<keyword evidence="2" id="KW-0813">Transport</keyword>
<feature type="region of interest" description="Disordered" evidence="8">
    <location>
        <begin position="275"/>
        <end position="299"/>
    </location>
</feature>
<evidence type="ECO:0000313" key="10">
    <source>
        <dbReference type="EMBL" id="CAF1503617.1"/>
    </source>
</evidence>
<keyword evidence="12" id="KW-1185">Reference proteome</keyword>
<evidence type="ECO:0000256" key="2">
    <source>
        <dbReference type="ARBA" id="ARBA00022448"/>
    </source>
</evidence>
<dbReference type="GO" id="GO:0016020">
    <property type="term" value="C:membrane"/>
    <property type="evidence" value="ECO:0007669"/>
    <property type="project" value="UniProtKB-SubCell"/>
</dbReference>
<dbReference type="AlphaFoldDB" id="A0A815Z0U8"/>
<dbReference type="Proteomes" id="UP000663852">
    <property type="component" value="Unassembled WGS sequence"/>
</dbReference>
<dbReference type="Pfam" id="PF03169">
    <property type="entry name" value="OPT"/>
    <property type="match status" value="1"/>
</dbReference>
<evidence type="ECO:0000256" key="3">
    <source>
        <dbReference type="ARBA" id="ARBA00022692"/>
    </source>
</evidence>
<dbReference type="InterPro" id="IPR004648">
    <property type="entry name" value="Oligpept_transpt"/>
</dbReference>
<evidence type="ECO:0000256" key="6">
    <source>
        <dbReference type="ARBA" id="ARBA00022989"/>
    </source>
</evidence>
<evidence type="ECO:0000256" key="7">
    <source>
        <dbReference type="ARBA" id="ARBA00023136"/>
    </source>
</evidence>
<dbReference type="InterPro" id="IPR004813">
    <property type="entry name" value="OPT"/>
</dbReference>
<sequence>MTTNHSRLNPSDCQTNPDQVKSLTNYVEHGEDNQILSYKNTNFTEIELEPIQTTENDIANLHVPFSTRSSVGVDNCQKDTFAASQALIGHDDDEVSDEEVSEIISNTDDPTTLVLTFRSWFLGLLCTCLLSFANQFFSYRTTPLVVGTLVPQLLTFPLANVMTKCLPKRTFKIFRWEFSLNPGPFTVKEHCIITVMAVVTCSTAPAVDVLTVERLFYKRTINPVFGIIFVVTSQTLGYGIAGIMRKFLVRPAAMIWPANFVNCALFQALHEDNDCNSKNESNKESRWKMSRLRGPLPRY</sequence>
<dbReference type="GO" id="GO:0015031">
    <property type="term" value="P:protein transport"/>
    <property type="evidence" value="ECO:0007669"/>
    <property type="project" value="UniProtKB-KW"/>
</dbReference>
<feature type="transmembrane region" description="Helical" evidence="9">
    <location>
        <begin position="224"/>
        <end position="244"/>
    </location>
</feature>
<gene>
    <name evidence="10" type="ORF">EDS130_LOCUS42791</name>
    <name evidence="11" type="ORF">XAT740_LOCUS45233</name>
</gene>
<evidence type="ECO:0000256" key="4">
    <source>
        <dbReference type="ARBA" id="ARBA00022856"/>
    </source>
</evidence>
<keyword evidence="5" id="KW-0653">Protein transport</keyword>
<dbReference type="NCBIfam" id="TIGR00728">
    <property type="entry name" value="OPT_sfam"/>
    <property type="match status" value="1"/>
</dbReference>